<dbReference type="RefSeq" id="WP_195508009.1">
    <property type="nucleotide sequence ID" value="NZ_CP072251.1"/>
</dbReference>
<dbReference type="InterPro" id="IPR051533">
    <property type="entry name" value="WaaL-like"/>
</dbReference>
<dbReference type="GO" id="GO:0016020">
    <property type="term" value="C:membrane"/>
    <property type="evidence" value="ECO:0007669"/>
    <property type="project" value="UniProtKB-SubCell"/>
</dbReference>
<feature type="transmembrane region" description="Helical" evidence="5">
    <location>
        <begin position="151"/>
        <end position="177"/>
    </location>
</feature>
<dbReference type="EMBL" id="JARFID010000030">
    <property type="protein sequence ID" value="MDE8696728.1"/>
    <property type="molecule type" value="Genomic_DNA"/>
</dbReference>
<keyword evidence="4 5" id="KW-0472">Membrane</keyword>
<evidence type="ECO:0000259" key="6">
    <source>
        <dbReference type="Pfam" id="PF04932"/>
    </source>
</evidence>
<evidence type="ECO:0000313" key="7">
    <source>
        <dbReference type="EMBL" id="MDE8696728.1"/>
    </source>
</evidence>
<comment type="subcellular location">
    <subcellularLocation>
        <location evidence="1">Membrane</location>
        <topology evidence="1">Multi-pass membrane protein</topology>
    </subcellularLocation>
</comment>
<feature type="transmembrane region" description="Helical" evidence="5">
    <location>
        <begin position="286"/>
        <end position="305"/>
    </location>
</feature>
<dbReference type="PANTHER" id="PTHR37422:SF13">
    <property type="entry name" value="LIPOPOLYSACCHARIDE BIOSYNTHESIS PROTEIN PA4999-RELATED"/>
    <property type="match status" value="1"/>
</dbReference>
<keyword evidence="2 5" id="KW-0812">Transmembrane</keyword>
<dbReference type="GeneID" id="66307851"/>
<comment type="caution">
    <text evidence="7">The sequence shown here is derived from an EMBL/GenBank/DDBJ whole genome shotgun (WGS) entry which is preliminary data.</text>
</comment>
<feature type="transmembrane region" description="Helical" evidence="5">
    <location>
        <begin position="197"/>
        <end position="215"/>
    </location>
</feature>
<gene>
    <name evidence="7" type="ORF">PZH42_21725</name>
</gene>
<sequence>MINNFFTDVLSPIAVLAVLIIVIMGGLQIVVNKGVLYSKFLISLSFWMFWCLLMSLLYFTSFGQLSSSILWVCALFCSFSFVKNDGDVNLIVFGGVCVCIYALYLGVITMDIGNYIKLTVSSDFDQNENVAIFPLITVPLIMLIDKKIIKWGLLLLILIVILLTARRTAALCIIFIFIVNIVQEFKENRNTSKSKRYIYTIVIVGVVIYTIYNMLTGTFAELFENLLLRFNSIGNDEGSGRMPIYRSVWNGFLQGNLGEYLIGHGYLGVDRVIHHTAAHNDFLEYLFDYGIIGAFFYVSLHIYFLKRIMFLYEIKSFFLYSYIVSYCIFFLYGMLGNIIIYPQYFLLLPIYWGIIEKYIMYNIKKT</sequence>
<evidence type="ECO:0000313" key="8">
    <source>
        <dbReference type="Proteomes" id="UP001221924"/>
    </source>
</evidence>
<name>A0AAW6M7M9_9BACE</name>
<dbReference type="GO" id="GO:0016874">
    <property type="term" value="F:ligase activity"/>
    <property type="evidence" value="ECO:0007669"/>
    <property type="project" value="UniProtKB-KW"/>
</dbReference>
<feature type="transmembrane region" description="Helical" evidence="5">
    <location>
        <begin position="341"/>
        <end position="360"/>
    </location>
</feature>
<organism evidence="7 8">
    <name type="scientific">Bacteroides cellulosilyticus</name>
    <dbReference type="NCBI Taxonomy" id="246787"/>
    <lineage>
        <taxon>Bacteria</taxon>
        <taxon>Pseudomonadati</taxon>
        <taxon>Bacteroidota</taxon>
        <taxon>Bacteroidia</taxon>
        <taxon>Bacteroidales</taxon>
        <taxon>Bacteroidaceae</taxon>
        <taxon>Bacteroides</taxon>
    </lineage>
</organism>
<proteinExistence type="predicted"/>
<feature type="transmembrane region" description="Helical" evidence="5">
    <location>
        <begin position="37"/>
        <end position="58"/>
    </location>
</feature>
<dbReference type="PANTHER" id="PTHR37422">
    <property type="entry name" value="TEICHURONIC ACID BIOSYNTHESIS PROTEIN TUAE"/>
    <property type="match status" value="1"/>
</dbReference>
<dbReference type="AlphaFoldDB" id="A0AAW6M7M9"/>
<feature type="domain" description="O-antigen ligase-related" evidence="6">
    <location>
        <begin position="153"/>
        <end position="298"/>
    </location>
</feature>
<feature type="transmembrane region" description="Helical" evidence="5">
    <location>
        <begin position="12"/>
        <end position="31"/>
    </location>
</feature>
<dbReference type="Proteomes" id="UP001221924">
    <property type="component" value="Unassembled WGS sequence"/>
</dbReference>
<protein>
    <submittedName>
        <fullName evidence="7">O-antigen ligase family protein</fullName>
    </submittedName>
</protein>
<evidence type="ECO:0000256" key="4">
    <source>
        <dbReference type="ARBA" id="ARBA00023136"/>
    </source>
</evidence>
<keyword evidence="3 5" id="KW-1133">Transmembrane helix</keyword>
<feature type="transmembrane region" description="Helical" evidence="5">
    <location>
        <begin position="88"/>
        <end position="108"/>
    </location>
</feature>
<accession>A0AAW6M7M9</accession>
<feature type="transmembrane region" description="Helical" evidence="5">
    <location>
        <begin position="317"/>
        <end position="335"/>
    </location>
</feature>
<keyword evidence="7" id="KW-0436">Ligase</keyword>
<dbReference type="InterPro" id="IPR007016">
    <property type="entry name" value="O-antigen_ligase-rel_domated"/>
</dbReference>
<evidence type="ECO:0000256" key="5">
    <source>
        <dbReference type="SAM" id="Phobius"/>
    </source>
</evidence>
<evidence type="ECO:0000256" key="1">
    <source>
        <dbReference type="ARBA" id="ARBA00004141"/>
    </source>
</evidence>
<dbReference type="Pfam" id="PF04932">
    <property type="entry name" value="Wzy_C"/>
    <property type="match status" value="1"/>
</dbReference>
<evidence type="ECO:0000256" key="3">
    <source>
        <dbReference type="ARBA" id="ARBA00022989"/>
    </source>
</evidence>
<reference evidence="7" key="1">
    <citation type="submission" date="2023-03" db="EMBL/GenBank/DDBJ databases">
        <title>DFI Biobank Strains.</title>
        <authorList>
            <person name="Mostad J."/>
            <person name="Paddock L."/>
            <person name="Medina S."/>
            <person name="Waligurski E."/>
            <person name="Barat B."/>
            <person name="Smith R."/>
            <person name="Burgo V."/>
            <person name="Metcalfe C."/>
            <person name="Woodson C."/>
            <person name="Sundararajan A."/>
            <person name="Ramaswamy R."/>
            <person name="Lin H."/>
            <person name="Pamer E.G."/>
        </authorList>
    </citation>
    <scope>NUCLEOTIDE SEQUENCE</scope>
    <source>
        <strain evidence="7">DFI.9.5</strain>
    </source>
</reference>
<evidence type="ECO:0000256" key="2">
    <source>
        <dbReference type="ARBA" id="ARBA00022692"/>
    </source>
</evidence>